<accession>A0A1H7JGK4</accession>
<name>A0A1H7JGK4_STRJI</name>
<feature type="region of interest" description="Disordered" evidence="1">
    <location>
        <begin position="60"/>
        <end position="86"/>
    </location>
</feature>
<dbReference type="SMART" id="SM01040">
    <property type="entry name" value="Bro-N"/>
    <property type="match status" value="1"/>
</dbReference>
<gene>
    <name evidence="3" type="ORF">SAMN05414137_103285</name>
</gene>
<dbReference type="EMBL" id="FOAZ01000003">
    <property type="protein sequence ID" value="SEK73778.1"/>
    <property type="molecule type" value="Genomic_DNA"/>
</dbReference>
<keyword evidence="4" id="KW-1185">Reference proteome</keyword>
<dbReference type="STRING" id="235985.SAMN05414137_103285"/>
<dbReference type="PROSITE" id="PS51750">
    <property type="entry name" value="BRO_N"/>
    <property type="match status" value="1"/>
</dbReference>
<dbReference type="PANTHER" id="PTHR36180">
    <property type="entry name" value="DNA-BINDING PROTEIN-RELATED-RELATED"/>
    <property type="match status" value="1"/>
</dbReference>
<dbReference type="OrthoDB" id="9812611at2"/>
<dbReference type="eggNOG" id="COG3617">
    <property type="taxonomic scope" value="Bacteria"/>
</dbReference>
<evidence type="ECO:0000313" key="3">
    <source>
        <dbReference type="EMBL" id="SEK73778.1"/>
    </source>
</evidence>
<dbReference type="RefSeq" id="WP_052439539.1">
    <property type="nucleotide sequence ID" value="NZ_BBPN01000069.1"/>
</dbReference>
<evidence type="ECO:0000313" key="4">
    <source>
        <dbReference type="Proteomes" id="UP000183015"/>
    </source>
</evidence>
<feature type="domain" description="Bro-N" evidence="2">
    <location>
        <begin position="2"/>
        <end position="125"/>
    </location>
</feature>
<dbReference type="AlphaFoldDB" id="A0A1H7JGK4"/>
<organism evidence="3 4">
    <name type="scientific">Streptacidiphilus jiangxiensis</name>
    <dbReference type="NCBI Taxonomy" id="235985"/>
    <lineage>
        <taxon>Bacteria</taxon>
        <taxon>Bacillati</taxon>
        <taxon>Actinomycetota</taxon>
        <taxon>Actinomycetes</taxon>
        <taxon>Kitasatosporales</taxon>
        <taxon>Streptomycetaceae</taxon>
        <taxon>Streptacidiphilus</taxon>
    </lineage>
</organism>
<dbReference type="PANTHER" id="PTHR36180:SF2">
    <property type="entry name" value="BRO FAMILY PROTEIN"/>
    <property type="match status" value="1"/>
</dbReference>
<reference evidence="4" key="1">
    <citation type="submission" date="2016-10" db="EMBL/GenBank/DDBJ databases">
        <authorList>
            <person name="Varghese N."/>
        </authorList>
    </citation>
    <scope>NUCLEOTIDE SEQUENCE [LARGE SCALE GENOMIC DNA]</scope>
    <source>
        <strain evidence="4">DSM 45096 / BCRC 16803 / CGMCC 4.1857 / CIP 109030 / JCM 12277 / KCTC 19219 / NBRC 100920 / 33214</strain>
    </source>
</reference>
<sequence>MHTHLMHTEFPTTGQPIRVVLIDGEPWFVVRDVCRILGIRNTRTAASVLATDQKITVDVRESSVGSTDGTHETPGEKGYATGNPRMTATNESGLYTLIMRSRKPTARPFQDWFTRELLPSIRRADTDLGAVRERMAETFAEALDLEPPAVGDRRIDVDDQPFEVRNDGHVYCPHGRMRLISPVREDELEPPFGPYFLCTEVERVGIRRHIAHHPPCRRLLHTSMVRHLLRQTAPLPEADITVNLGAAQLHGKPAHIAEVLHRLGTAGPAY</sequence>
<dbReference type="Pfam" id="PF02498">
    <property type="entry name" value="Bro-N"/>
    <property type="match status" value="1"/>
</dbReference>
<dbReference type="InterPro" id="IPR003497">
    <property type="entry name" value="BRO_N_domain"/>
</dbReference>
<dbReference type="Proteomes" id="UP000183015">
    <property type="component" value="Unassembled WGS sequence"/>
</dbReference>
<evidence type="ECO:0000256" key="1">
    <source>
        <dbReference type="SAM" id="MobiDB-lite"/>
    </source>
</evidence>
<protein>
    <submittedName>
        <fullName evidence="3">BRO family, N-terminal domain</fullName>
    </submittedName>
</protein>
<evidence type="ECO:0000259" key="2">
    <source>
        <dbReference type="PROSITE" id="PS51750"/>
    </source>
</evidence>
<proteinExistence type="predicted"/>